<dbReference type="GO" id="GO:0000139">
    <property type="term" value="C:Golgi membrane"/>
    <property type="evidence" value="ECO:0007669"/>
    <property type="project" value="UniProtKB-SubCell"/>
</dbReference>
<dbReference type="GO" id="GO:0010008">
    <property type="term" value="C:endosome membrane"/>
    <property type="evidence" value="ECO:0007669"/>
    <property type="project" value="UniProtKB-SubCell"/>
</dbReference>
<dbReference type="Proteomes" id="UP000886885">
    <property type="component" value="Chromosome 12D"/>
</dbReference>
<evidence type="ECO:0000256" key="10">
    <source>
        <dbReference type="RuleBase" id="RU363079"/>
    </source>
</evidence>
<feature type="transmembrane region" description="Helical" evidence="10">
    <location>
        <begin position="29"/>
        <end position="55"/>
    </location>
</feature>
<comment type="similarity">
    <text evidence="3 10">Belongs to the nonaspanin (TM9SF) (TC 9.A.2) family.</text>
</comment>
<evidence type="ECO:0000256" key="1">
    <source>
        <dbReference type="ARBA" id="ARBA00004337"/>
    </source>
</evidence>
<dbReference type="GO" id="GO:0072657">
    <property type="term" value="P:protein localization to membrane"/>
    <property type="evidence" value="ECO:0007669"/>
    <property type="project" value="TreeGrafter"/>
</dbReference>
<evidence type="ECO:0000313" key="11">
    <source>
        <dbReference type="EMBL" id="KAG6752818.1"/>
    </source>
</evidence>
<name>A0A8X7YHC4_POPTO</name>
<comment type="caution">
    <text evidence="11">The sequence shown here is derived from an EMBL/GenBank/DDBJ whole genome shotgun (WGS) entry which is preliminary data.</text>
</comment>
<keyword evidence="9 10" id="KW-0472">Membrane</keyword>
<evidence type="ECO:0000256" key="2">
    <source>
        <dbReference type="ARBA" id="ARBA00004653"/>
    </source>
</evidence>
<comment type="subcellular location">
    <subcellularLocation>
        <location evidence="1">Endosome membrane</location>
        <topology evidence="1">Multi-pass membrane protein</topology>
    </subcellularLocation>
    <subcellularLocation>
        <location evidence="2">Golgi apparatus membrane</location>
        <topology evidence="2">Multi-pass membrane protein</topology>
    </subcellularLocation>
</comment>
<evidence type="ECO:0000256" key="9">
    <source>
        <dbReference type="ARBA" id="ARBA00023136"/>
    </source>
</evidence>
<evidence type="ECO:0000256" key="7">
    <source>
        <dbReference type="ARBA" id="ARBA00022989"/>
    </source>
</evidence>
<proteinExistence type="inferred from homology"/>
<evidence type="ECO:0000256" key="5">
    <source>
        <dbReference type="ARBA" id="ARBA00022729"/>
    </source>
</evidence>
<reference evidence="11" key="1">
    <citation type="journal article" date="2020" name="bioRxiv">
        <title>Hybrid origin of Populus tomentosa Carr. identified through genome sequencing and phylogenomic analysis.</title>
        <authorList>
            <person name="An X."/>
            <person name="Gao K."/>
            <person name="Chen Z."/>
            <person name="Li J."/>
            <person name="Yang X."/>
            <person name="Yang X."/>
            <person name="Zhou J."/>
            <person name="Guo T."/>
            <person name="Zhao T."/>
            <person name="Huang S."/>
            <person name="Miao D."/>
            <person name="Khan W.U."/>
            <person name="Rao P."/>
            <person name="Ye M."/>
            <person name="Lei B."/>
            <person name="Liao W."/>
            <person name="Wang J."/>
            <person name="Ji L."/>
            <person name="Li Y."/>
            <person name="Guo B."/>
            <person name="Mustafa N.S."/>
            <person name="Li S."/>
            <person name="Yun Q."/>
            <person name="Keller S.R."/>
            <person name="Mao J."/>
            <person name="Zhang R."/>
            <person name="Strauss S.H."/>
        </authorList>
    </citation>
    <scope>NUCLEOTIDE SEQUENCE</scope>
    <source>
        <strain evidence="11">GM15</strain>
        <tissue evidence="11">Leaf</tissue>
    </source>
</reference>
<keyword evidence="8" id="KW-0333">Golgi apparatus</keyword>
<protein>
    <recommendedName>
        <fullName evidence="10">Transmembrane 9 superfamily member</fullName>
    </recommendedName>
</protein>
<dbReference type="EMBL" id="JAAWWB010000024">
    <property type="protein sequence ID" value="KAG6752818.1"/>
    <property type="molecule type" value="Genomic_DNA"/>
</dbReference>
<comment type="caution">
    <text evidence="10">Lacks conserved residue(s) required for the propagation of feature annotation.</text>
</comment>
<evidence type="ECO:0000256" key="3">
    <source>
        <dbReference type="ARBA" id="ARBA00005227"/>
    </source>
</evidence>
<keyword evidence="12" id="KW-1185">Reference proteome</keyword>
<evidence type="ECO:0000256" key="6">
    <source>
        <dbReference type="ARBA" id="ARBA00022753"/>
    </source>
</evidence>
<keyword evidence="6" id="KW-0967">Endosome</keyword>
<keyword evidence="5" id="KW-0732">Signal</keyword>
<evidence type="ECO:0000256" key="4">
    <source>
        <dbReference type="ARBA" id="ARBA00022692"/>
    </source>
</evidence>
<gene>
    <name evidence="11" type="ORF">POTOM_042856</name>
</gene>
<dbReference type="Pfam" id="PF02990">
    <property type="entry name" value="EMP70"/>
    <property type="match status" value="1"/>
</dbReference>
<keyword evidence="4 10" id="KW-0812">Transmembrane</keyword>
<dbReference type="PANTHER" id="PTHR10766">
    <property type="entry name" value="TRANSMEMBRANE 9 SUPERFAMILY PROTEIN"/>
    <property type="match status" value="1"/>
</dbReference>
<dbReference type="OrthoDB" id="10548833at2759"/>
<evidence type="ECO:0000256" key="8">
    <source>
        <dbReference type="ARBA" id="ARBA00023034"/>
    </source>
</evidence>
<dbReference type="InterPro" id="IPR004240">
    <property type="entry name" value="EMP70"/>
</dbReference>
<dbReference type="AlphaFoldDB" id="A0A8X7YHC4"/>
<evidence type="ECO:0000313" key="12">
    <source>
        <dbReference type="Proteomes" id="UP000886885"/>
    </source>
</evidence>
<accession>A0A8X7YHC4</accession>
<keyword evidence="7 10" id="KW-1133">Transmembrane helix</keyword>
<dbReference type="PANTHER" id="PTHR10766:SF169">
    <property type="entry name" value="TRANSMEMBRANE 9 SUPERFAMILY MEMBER"/>
    <property type="match status" value="1"/>
</dbReference>
<sequence>MLEINNALFEFSARPTAIMIWKSLASQLLILPLQLVIALTWTFVSSPLIGLGGIIGKNSKAEFQAPCRAAEYPGEIPPLRWYRRTVSSNGNCGISAIHSYTHRTLLHLC</sequence>
<organism evidence="11 12">
    <name type="scientific">Populus tomentosa</name>
    <name type="common">Chinese white poplar</name>
    <dbReference type="NCBI Taxonomy" id="118781"/>
    <lineage>
        <taxon>Eukaryota</taxon>
        <taxon>Viridiplantae</taxon>
        <taxon>Streptophyta</taxon>
        <taxon>Embryophyta</taxon>
        <taxon>Tracheophyta</taxon>
        <taxon>Spermatophyta</taxon>
        <taxon>Magnoliopsida</taxon>
        <taxon>eudicotyledons</taxon>
        <taxon>Gunneridae</taxon>
        <taxon>Pentapetalae</taxon>
        <taxon>rosids</taxon>
        <taxon>fabids</taxon>
        <taxon>Malpighiales</taxon>
        <taxon>Salicaceae</taxon>
        <taxon>Saliceae</taxon>
        <taxon>Populus</taxon>
    </lineage>
</organism>